<proteinExistence type="predicted"/>
<reference evidence="2" key="1">
    <citation type="submission" date="2015-07" db="EMBL/GenBank/DDBJ databases">
        <title>Near-Complete Genome Sequence of the Cellulolytic Bacterium Bacteroides (Pseudobacteroides) cellulosolvens ATCC 35603.</title>
        <authorList>
            <person name="Dassa B."/>
            <person name="Utturkar S.M."/>
            <person name="Klingeman D.M."/>
            <person name="Hurt R.A."/>
            <person name="Keller M."/>
            <person name="Xu J."/>
            <person name="Reddy Y.H.K."/>
            <person name="Borovok I."/>
            <person name="Grinberg I.R."/>
            <person name="Lamed R."/>
            <person name="Zhivin O."/>
            <person name="Bayer E.A."/>
            <person name="Brown S.D."/>
        </authorList>
    </citation>
    <scope>NUCLEOTIDE SEQUENCE [LARGE SCALE GENOMIC DNA]</scope>
    <source>
        <strain evidence="2">DSM 2933</strain>
    </source>
</reference>
<dbReference type="Proteomes" id="UP000036923">
    <property type="component" value="Unassembled WGS sequence"/>
</dbReference>
<sequence>MMVCSPEWNGCKEVDFEEDLVETSEKSKTE</sequence>
<accession>A0A0L6JW48</accession>
<name>A0A0L6JW48_9FIRM</name>
<comment type="caution">
    <text evidence="1">The sequence shown here is derived from an EMBL/GenBank/DDBJ whole genome shotgun (WGS) entry which is preliminary data.</text>
</comment>
<organism evidence="1 2">
    <name type="scientific">Pseudobacteroides cellulosolvens ATCC 35603 = DSM 2933</name>
    <dbReference type="NCBI Taxonomy" id="398512"/>
    <lineage>
        <taxon>Bacteria</taxon>
        <taxon>Bacillati</taxon>
        <taxon>Bacillota</taxon>
        <taxon>Clostridia</taxon>
        <taxon>Eubacteriales</taxon>
        <taxon>Oscillospiraceae</taxon>
        <taxon>Pseudobacteroides</taxon>
    </lineage>
</organism>
<keyword evidence="2" id="KW-1185">Reference proteome</keyword>
<dbReference type="EMBL" id="LGTC01000001">
    <property type="protein sequence ID" value="KNY29835.1"/>
    <property type="molecule type" value="Genomic_DNA"/>
</dbReference>
<gene>
    <name evidence="1" type="ORF">Bccel_5112</name>
</gene>
<dbReference type="AlphaFoldDB" id="A0A0L6JW48"/>
<protein>
    <submittedName>
        <fullName evidence="1">Uncharacterized protein</fullName>
    </submittedName>
</protein>
<evidence type="ECO:0000313" key="1">
    <source>
        <dbReference type="EMBL" id="KNY29835.1"/>
    </source>
</evidence>
<evidence type="ECO:0000313" key="2">
    <source>
        <dbReference type="Proteomes" id="UP000036923"/>
    </source>
</evidence>